<dbReference type="EMBL" id="PVZS01000020">
    <property type="protein sequence ID" value="PSC03788.1"/>
    <property type="molecule type" value="Genomic_DNA"/>
</dbReference>
<dbReference type="GO" id="GO:0003700">
    <property type="term" value="F:DNA-binding transcription factor activity"/>
    <property type="evidence" value="ECO:0007669"/>
    <property type="project" value="TreeGrafter"/>
</dbReference>
<evidence type="ECO:0000313" key="6">
    <source>
        <dbReference type="EMBL" id="PSC03788.1"/>
    </source>
</evidence>
<dbReference type="FunFam" id="1.10.10.60:FF:000141">
    <property type="entry name" value="TetR family transcriptional regulator"/>
    <property type="match status" value="1"/>
</dbReference>
<feature type="domain" description="HTH tetR-type" evidence="5">
    <location>
        <begin position="11"/>
        <end position="71"/>
    </location>
</feature>
<comment type="caution">
    <text evidence="6">The sequence shown here is derived from an EMBL/GenBank/DDBJ whole genome shotgun (WGS) entry which is preliminary data.</text>
</comment>
<dbReference type="PANTHER" id="PTHR30055">
    <property type="entry name" value="HTH-TYPE TRANSCRIPTIONAL REGULATOR RUTR"/>
    <property type="match status" value="1"/>
</dbReference>
<evidence type="ECO:0000256" key="3">
    <source>
        <dbReference type="ARBA" id="ARBA00023163"/>
    </source>
</evidence>
<organism evidence="6 7">
    <name type="scientific">Alsobacter soli</name>
    <dbReference type="NCBI Taxonomy" id="2109933"/>
    <lineage>
        <taxon>Bacteria</taxon>
        <taxon>Pseudomonadati</taxon>
        <taxon>Pseudomonadota</taxon>
        <taxon>Alphaproteobacteria</taxon>
        <taxon>Hyphomicrobiales</taxon>
        <taxon>Alsobacteraceae</taxon>
        <taxon>Alsobacter</taxon>
    </lineage>
</organism>
<keyword evidence="7" id="KW-1185">Reference proteome</keyword>
<dbReference type="InterPro" id="IPR036271">
    <property type="entry name" value="Tet_transcr_reg_TetR-rel_C_sf"/>
</dbReference>
<dbReference type="InterPro" id="IPR001647">
    <property type="entry name" value="HTH_TetR"/>
</dbReference>
<dbReference type="InterPro" id="IPR050109">
    <property type="entry name" value="HTH-type_TetR-like_transc_reg"/>
</dbReference>
<dbReference type="InterPro" id="IPR041490">
    <property type="entry name" value="KstR2_TetR_C"/>
</dbReference>
<dbReference type="Gene3D" id="1.10.10.60">
    <property type="entry name" value="Homeodomain-like"/>
    <property type="match status" value="1"/>
</dbReference>
<accession>A0A2T1HQ43</accession>
<dbReference type="InterPro" id="IPR009057">
    <property type="entry name" value="Homeodomain-like_sf"/>
</dbReference>
<dbReference type="Pfam" id="PF17932">
    <property type="entry name" value="TetR_C_24"/>
    <property type="match status" value="1"/>
</dbReference>
<dbReference type="AlphaFoldDB" id="A0A2T1HQ43"/>
<dbReference type="GO" id="GO:0000976">
    <property type="term" value="F:transcription cis-regulatory region binding"/>
    <property type="evidence" value="ECO:0007669"/>
    <property type="project" value="TreeGrafter"/>
</dbReference>
<evidence type="ECO:0000256" key="1">
    <source>
        <dbReference type="ARBA" id="ARBA00023015"/>
    </source>
</evidence>
<dbReference type="SUPFAM" id="SSF46689">
    <property type="entry name" value="Homeodomain-like"/>
    <property type="match status" value="1"/>
</dbReference>
<keyword evidence="3" id="KW-0804">Transcription</keyword>
<evidence type="ECO:0000259" key="5">
    <source>
        <dbReference type="PROSITE" id="PS50977"/>
    </source>
</evidence>
<feature type="DNA-binding region" description="H-T-H motif" evidence="4">
    <location>
        <begin position="34"/>
        <end position="53"/>
    </location>
</feature>
<dbReference type="Pfam" id="PF00440">
    <property type="entry name" value="TetR_N"/>
    <property type="match status" value="1"/>
</dbReference>
<reference evidence="7" key="1">
    <citation type="submission" date="2018-03" db="EMBL/GenBank/DDBJ databases">
        <authorList>
            <person name="Sun L."/>
            <person name="Liu H."/>
            <person name="Chen W."/>
            <person name="Huang K."/>
            <person name="Liu W."/>
            <person name="Gao X."/>
        </authorList>
    </citation>
    <scope>NUCLEOTIDE SEQUENCE [LARGE SCALE GENOMIC DNA]</scope>
    <source>
        <strain evidence="7">SH9</strain>
    </source>
</reference>
<proteinExistence type="predicted"/>
<name>A0A2T1HQ43_9HYPH</name>
<dbReference type="PANTHER" id="PTHR30055:SF234">
    <property type="entry name" value="HTH-TYPE TRANSCRIPTIONAL REGULATOR BETI"/>
    <property type="match status" value="1"/>
</dbReference>
<dbReference type="PROSITE" id="PS50977">
    <property type="entry name" value="HTH_TETR_2"/>
    <property type="match status" value="1"/>
</dbReference>
<protein>
    <recommendedName>
        <fullName evidence="5">HTH tetR-type domain-containing protein</fullName>
    </recommendedName>
</protein>
<dbReference type="Gene3D" id="1.10.357.10">
    <property type="entry name" value="Tetracycline Repressor, domain 2"/>
    <property type="match status" value="1"/>
</dbReference>
<evidence type="ECO:0000313" key="7">
    <source>
        <dbReference type="Proteomes" id="UP000239772"/>
    </source>
</evidence>
<evidence type="ECO:0000256" key="2">
    <source>
        <dbReference type="ARBA" id="ARBA00023125"/>
    </source>
</evidence>
<keyword evidence="1" id="KW-0805">Transcription regulation</keyword>
<dbReference type="SUPFAM" id="SSF48498">
    <property type="entry name" value="Tetracyclin repressor-like, C-terminal domain"/>
    <property type="match status" value="1"/>
</dbReference>
<dbReference type="Proteomes" id="UP000239772">
    <property type="component" value="Unassembled WGS sequence"/>
</dbReference>
<evidence type="ECO:0000256" key="4">
    <source>
        <dbReference type="PROSITE-ProRule" id="PRU00335"/>
    </source>
</evidence>
<keyword evidence="2 4" id="KW-0238">DNA-binding</keyword>
<gene>
    <name evidence="6" type="ORF">SLNSH_16885</name>
</gene>
<sequence length="218" mass="23747">MKPAGSIPATMLRRARIVDAALRLFSESAYDTVQMHDVAKAAGVAKPTLYRYFHTKEDLFLESLEKALGDLETEAEQAVSRAATARDGLTLVIRCVIQSLGRCTAAIRAFDGADTRLGERGRAVIRRRVRQIQKTIAALIRRGVEAGEFRPLDPDLVALALLGAMRMTAAQTSERQQPAAARLLADLIENGLSPLTQADEPAFSTNNHALLDETVNHS</sequence>
<dbReference type="PRINTS" id="PR00455">
    <property type="entry name" value="HTHTETR"/>
</dbReference>